<sequence>MALEYLQIAEMVAREKDIEKEQVLEVMEQAIQMAARKKLAAELNLQPLELTVQAHIDRVSGEVHIKRLTQVVKMVMEVLSPEEARAAVREGREPEMRPACDKRGYPLKSNPSQILLAEAQKVNPNIQIGEYLMEELPAKYFDGRVAAQAAKQVIFQKVKDVERAKELEVYKDAVGTIISGIIKRADFNGALIDLGRAEAWLPKDETIQRETFKQGDRIRAYIYKVNPQARGPQIFVSRTHPQYLVELFKEQVPEIQNGTIEVMGAARDPGFRAKIAVKSYDRNLDPVGACVGIRGVRVQAVTTELQGERVDIIEWSPNAAEFLVRAMQPAQVSKVVLDEDDNRIEVVVPQDNLSLAIGRRGQNVRLASILTGWDIDVMTDAEESERRTNEYNVLSSNLMQNLDVDDVLARLLIAEGFRSIDDLLKVGAEEIATIEGLDIGIAQELQNRAQTAINAAAERLAKLGVSDELKAMPGMTADLIMALGEQGIKTLDDLGDLATDELQEMLPAGLLNDKQAQKLIMAARQHWFAEEDEEEDDVDAAPAEAKASDAAQA</sequence>
<dbReference type="GO" id="GO:0000166">
    <property type="term" value="F:nucleotide binding"/>
    <property type="evidence" value="ECO:0007669"/>
    <property type="project" value="InterPro"/>
</dbReference>
<evidence type="ECO:0000256" key="4">
    <source>
        <dbReference type="ARBA" id="ARBA00022884"/>
    </source>
</evidence>
<dbReference type="Gene3D" id="3.30.1480.10">
    <property type="entry name" value="NusA, N-terminal domain"/>
    <property type="match status" value="1"/>
</dbReference>
<feature type="compositionally biased region" description="Acidic residues" evidence="8">
    <location>
        <begin position="530"/>
        <end position="539"/>
    </location>
</feature>
<dbReference type="Pfam" id="PF08529">
    <property type="entry name" value="NusA_N"/>
    <property type="match status" value="1"/>
</dbReference>
<feature type="compositionally biased region" description="Low complexity" evidence="8">
    <location>
        <begin position="540"/>
        <end position="553"/>
    </location>
</feature>
<dbReference type="GO" id="GO:0003723">
    <property type="term" value="F:RNA binding"/>
    <property type="evidence" value="ECO:0007669"/>
    <property type="project" value="UniProtKB-UniRule"/>
</dbReference>
<dbReference type="Gene3D" id="1.10.150.20">
    <property type="entry name" value="5' to 3' exonuclease, C-terminal subdomain"/>
    <property type="match status" value="2"/>
</dbReference>
<dbReference type="InterPro" id="IPR058582">
    <property type="entry name" value="KH_NusA_2nd"/>
</dbReference>
<dbReference type="PROSITE" id="PS50084">
    <property type="entry name" value="KH_TYPE_1"/>
    <property type="match status" value="1"/>
</dbReference>
<evidence type="ECO:0000256" key="3">
    <source>
        <dbReference type="ARBA" id="ARBA00022814"/>
    </source>
</evidence>
<evidence type="ECO:0000256" key="1">
    <source>
        <dbReference type="ARBA" id="ARBA00022472"/>
    </source>
</evidence>
<feature type="region of interest" description="Disordered" evidence="8">
    <location>
        <begin position="529"/>
        <end position="553"/>
    </location>
</feature>
<accession>A0A6N4RDZ6</accession>
<dbReference type="InterPro" id="IPR030842">
    <property type="entry name" value="TF_NusA_bacterial"/>
</dbReference>
<dbReference type="PROSITE" id="PS50126">
    <property type="entry name" value="S1"/>
    <property type="match status" value="1"/>
</dbReference>
<dbReference type="InterPro" id="IPR009019">
    <property type="entry name" value="KH_sf_prok-type"/>
</dbReference>
<dbReference type="EMBL" id="VAFM01000001">
    <property type="protein sequence ID" value="TKW61947.1"/>
    <property type="molecule type" value="Genomic_DNA"/>
</dbReference>
<dbReference type="InterPro" id="IPR025249">
    <property type="entry name" value="TF_NusA_KH_1st"/>
</dbReference>
<keyword evidence="2 7" id="KW-0963">Cytoplasm</keyword>
<dbReference type="FunFam" id="3.30.300.20:FF:000002">
    <property type="entry name" value="Transcription termination/antitermination protein NusA"/>
    <property type="match status" value="1"/>
</dbReference>
<dbReference type="SUPFAM" id="SSF50249">
    <property type="entry name" value="Nucleic acid-binding proteins"/>
    <property type="match status" value="1"/>
</dbReference>
<dbReference type="CDD" id="cd22529">
    <property type="entry name" value="KH-II_NusA_rpt2"/>
    <property type="match status" value="1"/>
</dbReference>
<dbReference type="GO" id="GO:0005829">
    <property type="term" value="C:cytosol"/>
    <property type="evidence" value="ECO:0007669"/>
    <property type="project" value="TreeGrafter"/>
</dbReference>
<dbReference type="FunFam" id="3.30.300.20:FF:000005">
    <property type="entry name" value="Transcription termination/antitermination protein NusA"/>
    <property type="match status" value="1"/>
</dbReference>
<dbReference type="Pfam" id="PF00575">
    <property type="entry name" value="S1"/>
    <property type="match status" value="1"/>
</dbReference>
<dbReference type="InterPro" id="IPR003029">
    <property type="entry name" value="S1_domain"/>
</dbReference>
<dbReference type="SUPFAM" id="SSF47794">
    <property type="entry name" value="Rad51 N-terminal domain-like"/>
    <property type="match status" value="2"/>
</dbReference>
<dbReference type="SUPFAM" id="SSF54814">
    <property type="entry name" value="Prokaryotic type KH domain (KH-domain type II)"/>
    <property type="match status" value="2"/>
</dbReference>
<evidence type="ECO:0000256" key="6">
    <source>
        <dbReference type="ARBA" id="ARBA00023163"/>
    </source>
</evidence>
<evidence type="ECO:0000256" key="5">
    <source>
        <dbReference type="ARBA" id="ARBA00023015"/>
    </source>
</evidence>
<evidence type="ECO:0000256" key="2">
    <source>
        <dbReference type="ARBA" id="ARBA00022490"/>
    </source>
</evidence>
<comment type="similarity">
    <text evidence="7">Belongs to the NusA family.</text>
</comment>
<dbReference type="GO" id="GO:0006353">
    <property type="term" value="P:DNA-templated transcription termination"/>
    <property type="evidence" value="ECO:0007669"/>
    <property type="project" value="UniProtKB-UniRule"/>
</dbReference>
<evidence type="ECO:0000256" key="7">
    <source>
        <dbReference type="HAMAP-Rule" id="MF_00945"/>
    </source>
</evidence>
<dbReference type="InterPro" id="IPR015946">
    <property type="entry name" value="KH_dom-like_a/b"/>
</dbReference>
<dbReference type="AlphaFoldDB" id="A0A6N4RDZ6"/>
<evidence type="ECO:0000313" key="10">
    <source>
        <dbReference type="EMBL" id="TKW61947.1"/>
    </source>
</evidence>
<keyword evidence="4 7" id="KW-0694">RNA-binding</keyword>
<gene>
    <name evidence="7 10" type="primary">nusA</name>
    <name evidence="10" type="ORF">DI628_04815</name>
</gene>
<dbReference type="PANTHER" id="PTHR22648:SF0">
    <property type="entry name" value="TRANSCRIPTION TERMINATION_ANTITERMINATION PROTEIN NUSA"/>
    <property type="match status" value="1"/>
</dbReference>
<comment type="caution">
    <text evidence="10">The sequence shown here is derived from an EMBL/GenBank/DDBJ whole genome shotgun (WGS) entry which is preliminary data.</text>
</comment>
<evidence type="ECO:0000256" key="8">
    <source>
        <dbReference type="SAM" id="MobiDB-lite"/>
    </source>
</evidence>
<comment type="subcellular location">
    <subcellularLocation>
        <location evidence="7">Cytoplasm</location>
    </subcellularLocation>
</comment>
<dbReference type="CDD" id="cd04455">
    <property type="entry name" value="S1_NusA"/>
    <property type="match status" value="1"/>
</dbReference>
<evidence type="ECO:0000313" key="11">
    <source>
        <dbReference type="Proteomes" id="UP000320948"/>
    </source>
</evidence>
<dbReference type="CDD" id="cd02134">
    <property type="entry name" value="KH-II_NusA_rpt1"/>
    <property type="match status" value="1"/>
</dbReference>
<dbReference type="PANTHER" id="PTHR22648">
    <property type="entry name" value="TRANSCRIPTION TERMINATION FACTOR NUSA"/>
    <property type="match status" value="1"/>
</dbReference>
<dbReference type="InterPro" id="IPR036555">
    <property type="entry name" value="NusA_N_sf"/>
</dbReference>
<protein>
    <recommendedName>
        <fullName evidence="7">Transcription termination/antitermination protein NusA</fullName>
    </recommendedName>
</protein>
<dbReference type="InterPro" id="IPR010213">
    <property type="entry name" value="TF_NusA"/>
</dbReference>
<dbReference type="Gene3D" id="3.30.300.20">
    <property type="match status" value="2"/>
</dbReference>
<dbReference type="SUPFAM" id="SSF69705">
    <property type="entry name" value="Transcription factor NusA, N-terminal domain"/>
    <property type="match status" value="1"/>
</dbReference>
<dbReference type="InterPro" id="IPR004087">
    <property type="entry name" value="KH_dom"/>
</dbReference>
<name>A0A6N4RDZ6_BLAVI</name>
<dbReference type="NCBIfam" id="TIGR01953">
    <property type="entry name" value="NusA"/>
    <property type="match status" value="1"/>
</dbReference>
<dbReference type="Proteomes" id="UP000320948">
    <property type="component" value="Unassembled WGS sequence"/>
</dbReference>
<evidence type="ECO:0000259" key="9">
    <source>
        <dbReference type="PROSITE" id="PS50126"/>
    </source>
</evidence>
<keyword evidence="5 7" id="KW-0805">Transcription regulation</keyword>
<dbReference type="InterPro" id="IPR013735">
    <property type="entry name" value="TF_NusA_N"/>
</dbReference>
<dbReference type="SMART" id="SM00316">
    <property type="entry name" value="S1"/>
    <property type="match status" value="1"/>
</dbReference>
<dbReference type="Pfam" id="PF26594">
    <property type="entry name" value="KH_NusA_2nd"/>
    <property type="match status" value="1"/>
</dbReference>
<keyword evidence="6 7" id="KW-0804">Transcription</keyword>
<dbReference type="GO" id="GO:0003700">
    <property type="term" value="F:DNA-binding transcription factor activity"/>
    <property type="evidence" value="ECO:0007669"/>
    <property type="project" value="InterPro"/>
</dbReference>
<dbReference type="HAMAP" id="MF_00945_B">
    <property type="entry name" value="NusA_B"/>
    <property type="match status" value="1"/>
</dbReference>
<comment type="function">
    <text evidence="7">Participates in both transcription termination and antitermination.</text>
</comment>
<organism evidence="10 11">
    <name type="scientific">Blastochloris viridis</name>
    <name type="common">Rhodopseudomonas viridis</name>
    <dbReference type="NCBI Taxonomy" id="1079"/>
    <lineage>
        <taxon>Bacteria</taxon>
        <taxon>Pseudomonadati</taxon>
        <taxon>Pseudomonadota</taxon>
        <taxon>Alphaproteobacteria</taxon>
        <taxon>Hyphomicrobiales</taxon>
        <taxon>Blastochloridaceae</taxon>
        <taxon>Blastochloris</taxon>
    </lineage>
</organism>
<comment type="subunit">
    <text evidence="7">Monomer. Binds directly to the core enzyme of the DNA-dependent RNA polymerase and to nascent RNA.</text>
</comment>
<dbReference type="InterPro" id="IPR012340">
    <property type="entry name" value="NA-bd_OB-fold"/>
</dbReference>
<dbReference type="Gene3D" id="2.40.50.140">
    <property type="entry name" value="Nucleic acid-binding proteins"/>
    <property type="match status" value="1"/>
</dbReference>
<dbReference type="Pfam" id="PF13184">
    <property type="entry name" value="KH_NusA_1st"/>
    <property type="match status" value="1"/>
</dbReference>
<feature type="domain" description="S1 motif" evidence="9">
    <location>
        <begin position="175"/>
        <end position="239"/>
    </location>
</feature>
<dbReference type="GO" id="GO:0031564">
    <property type="term" value="P:transcription antitermination"/>
    <property type="evidence" value="ECO:0007669"/>
    <property type="project" value="UniProtKB-UniRule"/>
</dbReference>
<keyword evidence="3 7" id="KW-0889">Transcription antitermination</keyword>
<proteinExistence type="inferred from homology"/>
<dbReference type="Pfam" id="PF14520">
    <property type="entry name" value="HHH_5"/>
    <property type="match status" value="2"/>
</dbReference>
<dbReference type="SMART" id="SM00322">
    <property type="entry name" value="KH"/>
    <property type="match status" value="1"/>
</dbReference>
<reference evidence="10 11" key="1">
    <citation type="journal article" date="2017" name="Nat. Commun.">
        <title>In situ click chemistry generation of cyclooxygenase-2 inhibitors.</title>
        <authorList>
            <person name="Bhardwaj A."/>
            <person name="Kaur J."/>
            <person name="Wuest M."/>
            <person name="Wuest F."/>
        </authorList>
    </citation>
    <scope>NUCLEOTIDE SEQUENCE [LARGE SCALE GENOMIC DNA]</scope>
    <source>
        <strain evidence="10">S2_018_000_R2_106</strain>
    </source>
</reference>
<dbReference type="InterPro" id="IPR010995">
    <property type="entry name" value="DNA_repair_Rad51/TF_NusA_a-hlx"/>
</dbReference>
<keyword evidence="1 7" id="KW-0806">Transcription termination</keyword>